<dbReference type="Proteomes" id="UP001575652">
    <property type="component" value="Unassembled WGS sequence"/>
</dbReference>
<sequence>MDNEQWWSRLKPATREWLIANNGDAVPERVATEVAVAGGPVGVEATGEDDTQPGLFYPDEILDWVEEIANTEDSPDSV</sequence>
<gene>
    <name evidence="1" type="ORF">ACETWP_03650</name>
</gene>
<accession>A0ABV4UJC8</accession>
<protein>
    <submittedName>
        <fullName evidence="1">Uncharacterized protein</fullName>
    </submittedName>
</protein>
<comment type="caution">
    <text evidence="1">The sequence shown here is derived from an EMBL/GenBank/DDBJ whole genome shotgun (WGS) entry which is preliminary data.</text>
</comment>
<organism evidence="1 2">
    <name type="scientific">Arthrobacter halodurans</name>
    <dbReference type="NCBI Taxonomy" id="516699"/>
    <lineage>
        <taxon>Bacteria</taxon>
        <taxon>Bacillati</taxon>
        <taxon>Actinomycetota</taxon>
        <taxon>Actinomycetes</taxon>
        <taxon>Micrococcales</taxon>
        <taxon>Micrococcaceae</taxon>
        <taxon>Arthrobacter</taxon>
    </lineage>
</organism>
<proteinExistence type="predicted"/>
<evidence type="ECO:0000313" key="2">
    <source>
        <dbReference type="Proteomes" id="UP001575652"/>
    </source>
</evidence>
<reference evidence="1 2" key="1">
    <citation type="submission" date="2024-09" db="EMBL/GenBank/DDBJ databases">
        <authorList>
            <person name="Salinas-Garcia M.A."/>
            <person name="Prieme A."/>
        </authorList>
    </citation>
    <scope>NUCLEOTIDE SEQUENCE [LARGE SCALE GENOMIC DNA]</scope>
    <source>
        <strain evidence="1 2">DSM 21081</strain>
    </source>
</reference>
<name>A0ABV4UJC8_9MICC</name>
<dbReference type="EMBL" id="JBHDLJ010000002">
    <property type="protein sequence ID" value="MFB0833673.1"/>
    <property type="molecule type" value="Genomic_DNA"/>
</dbReference>
<evidence type="ECO:0000313" key="1">
    <source>
        <dbReference type="EMBL" id="MFB0833673.1"/>
    </source>
</evidence>
<keyword evidence="2" id="KW-1185">Reference proteome</keyword>
<dbReference type="RefSeq" id="WP_373970839.1">
    <property type="nucleotide sequence ID" value="NZ_JBHDLJ010000002.1"/>
</dbReference>